<evidence type="ECO:0000256" key="3">
    <source>
        <dbReference type="ARBA" id="ARBA00022448"/>
    </source>
</evidence>
<keyword evidence="3 9" id="KW-0813">Transport</keyword>
<feature type="transmembrane region" description="Helical" evidence="9">
    <location>
        <begin position="72"/>
        <end position="91"/>
    </location>
</feature>
<evidence type="ECO:0000256" key="5">
    <source>
        <dbReference type="ARBA" id="ARBA00022692"/>
    </source>
</evidence>
<feature type="transmembrane region" description="Helical" evidence="9">
    <location>
        <begin position="111"/>
        <end position="129"/>
    </location>
</feature>
<evidence type="ECO:0000259" key="10">
    <source>
        <dbReference type="PROSITE" id="PS50928"/>
    </source>
</evidence>
<comment type="subcellular location">
    <subcellularLocation>
        <location evidence="1 9">Cell membrane</location>
        <topology evidence="1 9">Multi-pass membrane protein</topology>
    </subcellularLocation>
</comment>
<feature type="transmembrane region" description="Helical" evidence="9">
    <location>
        <begin position="37"/>
        <end position="60"/>
    </location>
</feature>
<dbReference type="SUPFAM" id="SSF161098">
    <property type="entry name" value="MetI-like"/>
    <property type="match status" value="1"/>
</dbReference>
<sequence length="256" mass="28364">MGSGILLSANPGSSLEWMIFLAQKYSGLFIEGTLNTLYVAVTGTIAGFLLGYLIGIIEDIKLNKEDHIFKKVFIWILKGISWIYVELFRGTPMIVQGMILYYGLLQADVKIASVTAGILVTVLNTGAYMSETVRAGIKSVEGGQREGALALGMSPMKAMFQVILPQAFKNIIPEMANMFLTNLKMTSVLNVIGVSELFMMAKTAGGTYYKYFESYLVIALIYLVLCFIFNRLFILLEKATAGKKDYVLAVEYMENQ</sequence>
<accession>A0A2Y9C5I6</accession>
<dbReference type="AlphaFoldDB" id="A0A2Y9C5I6"/>
<dbReference type="EMBL" id="QGDL01000008">
    <property type="protein sequence ID" value="PWJ28563.1"/>
    <property type="molecule type" value="Genomic_DNA"/>
</dbReference>
<keyword evidence="5 9" id="KW-0812">Transmembrane</keyword>
<dbReference type="GO" id="GO:0006865">
    <property type="term" value="P:amino acid transport"/>
    <property type="evidence" value="ECO:0007669"/>
    <property type="project" value="UniProtKB-KW"/>
</dbReference>
<keyword evidence="12" id="KW-1185">Reference proteome</keyword>
<feature type="domain" description="ABC transmembrane type-1" evidence="10">
    <location>
        <begin position="33"/>
        <end position="233"/>
    </location>
</feature>
<evidence type="ECO:0000256" key="9">
    <source>
        <dbReference type="RuleBase" id="RU363032"/>
    </source>
</evidence>
<dbReference type="InterPro" id="IPR000515">
    <property type="entry name" value="MetI-like"/>
</dbReference>
<dbReference type="PANTHER" id="PTHR30614:SF20">
    <property type="entry name" value="GLUTAMINE TRANSPORT SYSTEM PERMEASE PROTEIN GLNP"/>
    <property type="match status" value="1"/>
</dbReference>
<comment type="caution">
    <text evidence="11">The sequence shown here is derived from an EMBL/GenBank/DDBJ whole genome shotgun (WGS) entry which is preliminary data.</text>
</comment>
<gene>
    <name evidence="11" type="ORF">A8806_10878</name>
</gene>
<comment type="similarity">
    <text evidence="2">Belongs to the binding-protein-dependent transport system permease family. HisMQ subfamily.</text>
</comment>
<keyword evidence="6" id="KW-0029">Amino-acid transport</keyword>
<feature type="transmembrane region" description="Helical" evidence="9">
    <location>
        <begin position="215"/>
        <end position="236"/>
    </location>
</feature>
<evidence type="ECO:0000313" key="11">
    <source>
        <dbReference type="EMBL" id="PWJ28563.1"/>
    </source>
</evidence>
<evidence type="ECO:0000256" key="6">
    <source>
        <dbReference type="ARBA" id="ARBA00022970"/>
    </source>
</evidence>
<evidence type="ECO:0000313" key="12">
    <source>
        <dbReference type="Proteomes" id="UP000245845"/>
    </source>
</evidence>
<organism evidence="11 12">
    <name type="scientific">Faecalicatena orotica</name>
    <dbReference type="NCBI Taxonomy" id="1544"/>
    <lineage>
        <taxon>Bacteria</taxon>
        <taxon>Bacillati</taxon>
        <taxon>Bacillota</taxon>
        <taxon>Clostridia</taxon>
        <taxon>Lachnospirales</taxon>
        <taxon>Lachnospiraceae</taxon>
        <taxon>Faecalicatena</taxon>
    </lineage>
</organism>
<dbReference type="InterPro" id="IPR010065">
    <property type="entry name" value="AA_ABC_transptr_permease_3TM"/>
</dbReference>
<protein>
    <submittedName>
        <fullName evidence="11">Putative lysine transport system permease protein</fullName>
    </submittedName>
</protein>
<evidence type="ECO:0000256" key="1">
    <source>
        <dbReference type="ARBA" id="ARBA00004651"/>
    </source>
</evidence>
<dbReference type="CDD" id="cd06261">
    <property type="entry name" value="TM_PBP2"/>
    <property type="match status" value="1"/>
</dbReference>
<evidence type="ECO:0000256" key="7">
    <source>
        <dbReference type="ARBA" id="ARBA00022989"/>
    </source>
</evidence>
<evidence type="ECO:0000256" key="2">
    <source>
        <dbReference type="ARBA" id="ARBA00010072"/>
    </source>
</evidence>
<dbReference type="NCBIfam" id="TIGR01726">
    <property type="entry name" value="HEQRo_perm_3TM"/>
    <property type="match status" value="1"/>
</dbReference>
<dbReference type="InterPro" id="IPR035906">
    <property type="entry name" value="MetI-like_sf"/>
</dbReference>
<keyword evidence="7 9" id="KW-1133">Transmembrane helix</keyword>
<dbReference type="Gene3D" id="1.10.3720.10">
    <property type="entry name" value="MetI-like"/>
    <property type="match status" value="1"/>
</dbReference>
<dbReference type="Pfam" id="PF00528">
    <property type="entry name" value="BPD_transp_1"/>
    <property type="match status" value="1"/>
</dbReference>
<evidence type="ECO:0000256" key="4">
    <source>
        <dbReference type="ARBA" id="ARBA00022475"/>
    </source>
</evidence>
<dbReference type="RefSeq" id="WP_109731748.1">
    <property type="nucleotide sequence ID" value="NZ_BAAACK010000003.1"/>
</dbReference>
<feature type="transmembrane region" description="Helical" evidence="9">
    <location>
        <begin position="188"/>
        <end position="209"/>
    </location>
</feature>
<keyword evidence="4" id="KW-1003">Cell membrane</keyword>
<dbReference type="Proteomes" id="UP000245845">
    <property type="component" value="Unassembled WGS sequence"/>
</dbReference>
<proteinExistence type="inferred from homology"/>
<keyword evidence="8 9" id="KW-0472">Membrane</keyword>
<dbReference type="PANTHER" id="PTHR30614">
    <property type="entry name" value="MEMBRANE COMPONENT OF AMINO ACID ABC TRANSPORTER"/>
    <property type="match status" value="1"/>
</dbReference>
<reference evidence="11 12" key="1">
    <citation type="submission" date="2018-05" db="EMBL/GenBank/DDBJ databases">
        <title>The Hungate 1000. A catalogue of reference genomes from the rumen microbiome.</title>
        <authorList>
            <person name="Kelly W."/>
        </authorList>
    </citation>
    <scope>NUCLEOTIDE SEQUENCE [LARGE SCALE GENOMIC DNA]</scope>
    <source>
        <strain evidence="11 12">NLAE-zl-C242</strain>
    </source>
</reference>
<dbReference type="OrthoDB" id="9787841at2"/>
<dbReference type="GO" id="GO:0043190">
    <property type="term" value="C:ATP-binding cassette (ABC) transporter complex"/>
    <property type="evidence" value="ECO:0007669"/>
    <property type="project" value="InterPro"/>
</dbReference>
<dbReference type="GO" id="GO:0022857">
    <property type="term" value="F:transmembrane transporter activity"/>
    <property type="evidence" value="ECO:0007669"/>
    <property type="project" value="InterPro"/>
</dbReference>
<dbReference type="PROSITE" id="PS50928">
    <property type="entry name" value="ABC_TM1"/>
    <property type="match status" value="1"/>
</dbReference>
<dbReference type="InterPro" id="IPR043429">
    <property type="entry name" value="ArtM/GltK/GlnP/TcyL/YhdX-like"/>
</dbReference>
<evidence type="ECO:0000256" key="8">
    <source>
        <dbReference type="ARBA" id="ARBA00023136"/>
    </source>
</evidence>
<name>A0A2Y9C5I6_9FIRM</name>